<reference evidence="3 4" key="1">
    <citation type="submission" date="2021-07" db="EMBL/GenBank/DDBJ databases">
        <title>Karlodiniumbacter phycospheric gen. nov., sp. nov., a phycosphere bacterium isolated from karlodinium veneficum.</title>
        <authorList>
            <person name="Peng Y."/>
            <person name="Jiang L."/>
            <person name="Lee J."/>
        </authorList>
    </citation>
    <scope>NUCLEOTIDE SEQUENCE</scope>
    <source>
        <strain evidence="3 4">N5</strain>
    </source>
</reference>
<dbReference type="SUPFAM" id="SSF53756">
    <property type="entry name" value="UDP-Glycosyltransferase/glycogen phosphorylase"/>
    <property type="match status" value="1"/>
</dbReference>
<dbReference type="EMBL" id="JAIMBW010000001">
    <property type="protein sequence ID" value="MBY4894290.1"/>
    <property type="molecule type" value="Genomic_DNA"/>
</dbReference>
<dbReference type="Gene3D" id="3.40.50.2000">
    <property type="entry name" value="Glycogen Phosphorylase B"/>
    <property type="match status" value="1"/>
</dbReference>
<accession>A0A975YF30</accession>
<dbReference type="EMBL" id="CP078073">
    <property type="protein sequence ID" value="QXL86963.1"/>
    <property type="molecule type" value="Genomic_DNA"/>
</dbReference>
<keyword evidence="3" id="KW-0328">Glycosyltransferase</keyword>
<dbReference type="PANTHER" id="PTHR46401:SF9">
    <property type="entry name" value="MANNOSYLTRANSFERASE A"/>
    <property type="match status" value="1"/>
</dbReference>
<keyword evidence="4" id="KW-1185">Reference proteome</keyword>
<dbReference type="InterPro" id="IPR001296">
    <property type="entry name" value="Glyco_trans_1"/>
</dbReference>
<keyword evidence="3" id="KW-0808">Transferase</keyword>
<proteinExistence type="predicted"/>
<evidence type="ECO:0000313" key="2">
    <source>
        <dbReference type="EMBL" id="MBY4894290.1"/>
    </source>
</evidence>
<dbReference type="EC" id="2.4.-.-" evidence="3"/>
<gene>
    <name evidence="2" type="ORF">KUL25_16150</name>
    <name evidence="3" type="ORF">KUL25_16155</name>
</gene>
<dbReference type="RefSeq" id="WP_257893877.1">
    <property type="nucleotide sequence ID" value="NZ_JAIMBW010000001.1"/>
</dbReference>
<feature type="domain" description="Glycosyl transferase family 1" evidence="1">
    <location>
        <begin position="231"/>
        <end position="371"/>
    </location>
</feature>
<sequence length="410" mass="44850">MPGLRDIPCLWLDVTRLLTRVGRGALTGIDRVEMAYLVEALTGDASYLCRTTRGYLLLDRRGAQALLDMINGIDLGRADWISRLTGRGNKPRHRAEAALRRLAVARCRPPGLPKLLRDHAPRGCIYLNVGHSNLSEATLSAMSAHPGTCAVMIHDLIPLTHPNYVADGLPEPFAGRIDRVRQYADLVISNSAATQADLEAHWAGQSVPMRQIVAHLGVTPWQMPDPQDREPGHFVMLGTVEVRKNHALMIDAWEALAVMSLPQMPELHIIGATGWKVDDLIARIKAHPLLGQSIFMHGPLSDTEVQGHLARANALLFPSLAEGYGYPPLEAALAGATPICSNLPVFRETLGDCAVYVDSNDAYSWAETIRQHFCGIAVKPELTTLKVATWAEHFIKVAEAIQPSAEKGRP</sequence>
<name>A0A975YF30_9RHOB</name>
<evidence type="ECO:0000259" key="1">
    <source>
        <dbReference type="Pfam" id="PF00534"/>
    </source>
</evidence>
<organism evidence="3">
    <name type="scientific">Gymnodinialimonas phycosphaerae</name>
    <dbReference type="NCBI Taxonomy" id="2841589"/>
    <lineage>
        <taxon>Bacteria</taxon>
        <taxon>Pseudomonadati</taxon>
        <taxon>Pseudomonadota</taxon>
        <taxon>Alphaproteobacteria</taxon>
        <taxon>Rhodobacterales</taxon>
        <taxon>Paracoccaceae</taxon>
        <taxon>Gymnodinialimonas</taxon>
    </lineage>
</organism>
<dbReference type="Proteomes" id="UP000693972">
    <property type="component" value="Unassembled WGS sequence"/>
</dbReference>
<dbReference type="AlphaFoldDB" id="A0A975YF30"/>
<dbReference type="GO" id="GO:0016757">
    <property type="term" value="F:glycosyltransferase activity"/>
    <property type="evidence" value="ECO:0007669"/>
    <property type="project" value="UniProtKB-KW"/>
</dbReference>
<dbReference type="PANTHER" id="PTHR46401">
    <property type="entry name" value="GLYCOSYLTRANSFERASE WBBK-RELATED"/>
    <property type="match status" value="1"/>
</dbReference>
<evidence type="ECO:0000313" key="3">
    <source>
        <dbReference type="EMBL" id="QXL86963.1"/>
    </source>
</evidence>
<evidence type="ECO:0000313" key="4">
    <source>
        <dbReference type="Proteomes" id="UP000693972"/>
    </source>
</evidence>
<dbReference type="Pfam" id="PF00534">
    <property type="entry name" value="Glycos_transf_1"/>
    <property type="match status" value="1"/>
</dbReference>
<protein>
    <submittedName>
        <fullName evidence="3">Glycosyltransferase</fullName>
        <ecNumber evidence="3">2.4.-.-</ecNumber>
    </submittedName>
</protein>